<organism evidence="1 2">
    <name type="scientific">Rhizobium leguminosarum</name>
    <dbReference type="NCBI Taxonomy" id="384"/>
    <lineage>
        <taxon>Bacteria</taxon>
        <taxon>Pseudomonadati</taxon>
        <taxon>Pseudomonadota</taxon>
        <taxon>Alphaproteobacteria</taxon>
        <taxon>Hyphomicrobiales</taxon>
        <taxon>Rhizobiaceae</taxon>
        <taxon>Rhizobium/Agrobacterium group</taxon>
        <taxon>Rhizobium</taxon>
    </lineage>
</organism>
<dbReference type="Proteomes" id="UP000183050">
    <property type="component" value="Plasmid unnamed6"/>
</dbReference>
<keyword evidence="1" id="KW-0614">Plasmid</keyword>
<dbReference type="AlphaFoldDB" id="A0A1L3ZP68"/>
<protein>
    <submittedName>
        <fullName evidence="1">Uncharacterized protein</fullName>
    </submittedName>
</protein>
<evidence type="ECO:0000313" key="2">
    <source>
        <dbReference type="Proteomes" id="UP000183050"/>
    </source>
</evidence>
<sequence>MAVGAAVAQHWSANAGELESPSLETWRDTTGLPWVGFWFRELLRWGTLDPFIAFALAQGVAKTREEAGGLREEFEAWLEANGIAKAAEALIDPQNFRAWQQAREQLKQNAEVVVRNVLGQYTGVDGRRQSYDVLPIVTGEVVDWIDPAGYAVARSARADAMVTEKPAYHDFSVNAAFGVQILRTF</sequence>
<dbReference type="RefSeq" id="WP_072642525.1">
    <property type="nucleotide sequence ID" value="NZ_CP018234.1"/>
</dbReference>
<proteinExistence type="predicted"/>
<geneLocation type="plasmid" evidence="1 2">
    <name>unnamed6</name>
</geneLocation>
<evidence type="ECO:0000313" key="1">
    <source>
        <dbReference type="EMBL" id="API57350.1"/>
    </source>
</evidence>
<dbReference type="EMBL" id="CP018234">
    <property type="protein sequence ID" value="API57350.1"/>
    <property type="molecule type" value="Genomic_DNA"/>
</dbReference>
<gene>
    <name evidence="1" type="ORF">BMW22_38770</name>
</gene>
<name>A0A1L3ZP68_RHILE</name>
<reference evidence="1 2" key="1">
    <citation type="submission" date="2016-11" db="EMBL/GenBank/DDBJ databases">
        <title>Rhizobium leguminosarum bv. viciae strain Vaf12 isolated from Vavilovia formosa root nodules from Russia, Dagestan.</title>
        <authorList>
            <person name="Kimeklis A."/>
        </authorList>
    </citation>
    <scope>NUCLEOTIDE SEQUENCE [LARGE SCALE GENOMIC DNA]</scope>
    <source>
        <strain evidence="1 2">Vaf-108</strain>
        <plasmid evidence="2">Plasmid unnamed6</plasmid>
    </source>
</reference>
<accession>A0A1L3ZP68</accession>